<protein>
    <submittedName>
        <fullName evidence="2">Kinase-like domain-containing protein</fullName>
    </submittedName>
</protein>
<dbReference type="InterPro" id="IPR008271">
    <property type="entry name" value="Ser/Thr_kinase_AS"/>
</dbReference>
<dbReference type="PROSITE" id="PS50011">
    <property type="entry name" value="PROTEIN_KINASE_DOM"/>
    <property type="match status" value="1"/>
</dbReference>
<evidence type="ECO:0000313" key="3">
    <source>
        <dbReference type="Proteomes" id="UP000772434"/>
    </source>
</evidence>
<accession>A0A9P5TYP8</accession>
<dbReference type="InterPro" id="IPR001245">
    <property type="entry name" value="Ser-Thr/Tyr_kinase_cat_dom"/>
</dbReference>
<evidence type="ECO:0000313" key="2">
    <source>
        <dbReference type="EMBL" id="KAF9060031.1"/>
    </source>
</evidence>
<reference evidence="2" key="1">
    <citation type="submission" date="2020-11" db="EMBL/GenBank/DDBJ databases">
        <authorList>
            <consortium name="DOE Joint Genome Institute"/>
            <person name="Ahrendt S."/>
            <person name="Riley R."/>
            <person name="Andreopoulos W."/>
            <person name="Labutti K."/>
            <person name="Pangilinan J."/>
            <person name="Ruiz-Duenas F.J."/>
            <person name="Barrasa J.M."/>
            <person name="Sanchez-Garcia M."/>
            <person name="Camarero S."/>
            <person name="Miyauchi S."/>
            <person name="Serrano A."/>
            <person name="Linde D."/>
            <person name="Babiker R."/>
            <person name="Drula E."/>
            <person name="Ayuso-Fernandez I."/>
            <person name="Pacheco R."/>
            <person name="Padilla G."/>
            <person name="Ferreira P."/>
            <person name="Barriuso J."/>
            <person name="Kellner H."/>
            <person name="Castanera R."/>
            <person name="Alfaro M."/>
            <person name="Ramirez L."/>
            <person name="Pisabarro A.G."/>
            <person name="Kuo A."/>
            <person name="Tritt A."/>
            <person name="Lipzen A."/>
            <person name="He G."/>
            <person name="Yan M."/>
            <person name="Ng V."/>
            <person name="Cullen D."/>
            <person name="Martin F."/>
            <person name="Rosso M.-N."/>
            <person name="Henrissat B."/>
            <person name="Hibbett D."/>
            <person name="Martinez A.T."/>
            <person name="Grigoriev I.V."/>
        </authorList>
    </citation>
    <scope>NUCLEOTIDE SEQUENCE</scope>
    <source>
        <strain evidence="2">AH 40177</strain>
    </source>
</reference>
<keyword evidence="2" id="KW-0418">Kinase</keyword>
<proteinExistence type="predicted"/>
<dbReference type="PROSITE" id="PS00108">
    <property type="entry name" value="PROTEIN_KINASE_ST"/>
    <property type="match status" value="1"/>
</dbReference>
<organism evidence="2 3">
    <name type="scientific">Rhodocollybia butyracea</name>
    <dbReference type="NCBI Taxonomy" id="206335"/>
    <lineage>
        <taxon>Eukaryota</taxon>
        <taxon>Fungi</taxon>
        <taxon>Dikarya</taxon>
        <taxon>Basidiomycota</taxon>
        <taxon>Agaricomycotina</taxon>
        <taxon>Agaricomycetes</taxon>
        <taxon>Agaricomycetidae</taxon>
        <taxon>Agaricales</taxon>
        <taxon>Marasmiineae</taxon>
        <taxon>Omphalotaceae</taxon>
        <taxon>Rhodocollybia</taxon>
    </lineage>
</organism>
<dbReference type="PANTHER" id="PTHR44329">
    <property type="entry name" value="SERINE/THREONINE-PROTEIN KINASE TNNI3K-RELATED"/>
    <property type="match status" value="1"/>
</dbReference>
<keyword evidence="3" id="KW-1185">Reference proteome</keyword>
<dbReference type="SUPFAM" id="SSF56112">
    <property type="entry name" value="Protein kinase-like (PK-like)"/>
    <property type="match status" value="1"/>
</dbReference>
<sequence>MPPTLSTKTSTRILSLIEANGHDDSEKDFNTFVPTLNPEESLGAMELLQTELDRARNTNDYQFRKKWKRCLKLMRRLNRQYGVLPPSMILDGLVCESKRAVKGGGFAVRILLLERYSGYSCHFWQDVWIGRWDNRRVCMKVLRYFQEGSERETLLKALSKEVLLWRQLNHPKILPFLGVNTEIFSPSFCIISPWMFNGDIISYAQKNPLNLDTKLKHTAQIAEGLVYLHGLDPPVAHGDIKGANILIPDDCRSCCLADFGLSVLDTQSMNPTQTASTQGWLRWLAPEFINPPSYTVAGAGMLIPRDIYAFGCTVVEILTGKPPFSHLSQDITVAMKVLGGERPLLPAQAIPLESAFESMHSMLEQCWSEKNSDRPSAQRILDLITSPHDISLRGSVQVLHISSLC</sequence>
<evidence type="ECO:0000259" key="1">
    <source>
        <dbReference type="PROSITE" id="PS50011"/>
    </source>
</evidence>
<dbReference type="OrthoDB" id="346907at2759"/>
<keyword evidence="2" id="KW-0808">Transferase</keyword>
<dbReference type="Pfam" id="PF07714">
    <property type="entry name" value="PK_Tyr_Ser-Thr"/>
    <property type="match status" value="1"/>
</dbReference>
<dbReference type="InterPro" id="IPR051681">
    <property type="entry name" value="Ser/Thr_Kinases-Pseudokinases"/>
</dbReference>
<name>A0A9P5TYP8_9AGAR</name>
<dbReference type="InterPro" id="IPR000719">
    <property type="entry name" value="Prot_kinase_dom"/>
</dbReference>
<dbReference type="GO" id="GO:0004674">
    <property type="term" value="F:protein serine/threonine kinase activity"/>
    <property type="evidence" value="ECO:0007669"/>
    <property type="project" value="TreeGrafter"/>
</dbReference>
<comment type="caution">
    <text evidence="2">The sequence shown here is derived from an EMBL/GenBank/DDBJ whole genome shotgun (WGS) entry which is preliminary data.</text>
</comment>
<dbReference type="SMART" id="SM00220">
    <property type="entry name" value="S_TKc"/>
    <property type="match status" value="1"/>
</dbReference>
<dbReference type="EMBL" id="JADNRY010000263">
    <property type="protein sequence ID" value="KAF9060031.1"/>
    <property type="molecule type" value="Genomic_DNA"/>
</dbReference>
<gene>
    <name evidence="2" type="ORF">BDP27DRAFT_436578</name>
</gene>
<feature type="domain" description="Protein kinase" evidence="1">
    <location>
        <begin position="95"/>
        <end position="391"/>
    </location>
</feature>
<dbReference type="InterPro" id="IPR011009">
    <property type="entry name" value="Kinase-like_dom_sf"/>
</dbReference>
<dbReference type="Proteomes" id="UP000772434">
    <property type="component" value="Unassembled WGS sequence"/>
</dbReference>
<dbReference type="AlphaFoldDB" id="A0A9P5TYP8"/>
<dbReference type="Gene3D" id="1.10.510.10">
    <property type="entry name" value="Transferase(Phosphotransferase) domain 1"/>
    <property type="match status" value="1"/>
</dbReference>
<dbReference type="GO" id="GO:0005524">
    <property type="term" value="F:ATP binding"/>
    <property type="evidence" value="ECO:0007669"/>
    <property type="project" value="InterPro"/>
</dbReference>